<dbReference type="Gene3D" id="3.30.2010.10">
    <property type="entry name" value="Metalloproteases ('zincins'), catalytic domain"/>
    <property type="match status" value="1"/>
</dbReference>
<proteinExistence type="inferred from homology"/>
<keyword evidence="7" id="KW-1133">Transmembrane helix</keyword>
<organism evidence="9 10">
    <name type="scientific">Lacihabitans lacunae</name>
    <dbReference type="NCBI Taxonomy" id="1028214"/>
    <lineage>
        <taxon>Bacteria</taxon>
        <taxon>Pseudomonadati</taxon>
        <taxon>Bacteroidota</taxon>
        <taxon>Cytophagia</taxon>
        <taxon>Cytophagales</taxon>
        <taxon>Leadbetterellaceae</taxon>
        <taxon>Lacihabitans</taxon>
    </lineage>
</organism>
<keyword evidence="1 6" id="KW-0645">Protease</keyword>
<sequence length="359" mass="39911">MERGVYFDGKTSNPYPCELAYDVTTKSIIVSPDGLTSQSWPVNLVSHSEFKGVGKTTLQFGTFPFQSIEYTDHTAFANQVSHALPKRKEGFTAFANELVNSGLSGAIVLMILVSSALISVYVFVLPWMAEQAVLSLPMAYEVQFGEKVYESFIANEKIDKKKSKALTQFAQNIDFETKYPLKFTVIDDNQVNAFALPGGHVVVYTEMLDKLQKPEQLVALLGHEVSHIKNKHSLKNMGREFSGKIFLGLIFGDAGGMLDFAFDKAHSIAGLSYSRNMETEADLKGLEVMSHNKLDSQGMVGLMQILQKEEQKTGMSIPAYLSTHPMTKKRLANIQKAPQPIDTKPLGEDLLKTWNELKK</sequence>
<evidence type="ECO:0000256" key="4">
    <source>
        <dbReference type="ARBA" id="ARBA00022833"/>
    </source>
</evidence>
<evidence type="ECO:0000256" key="2">
    <source>
        <dbReference type="ARBA" id="ARBA00022723"/>
    </source>
</evidence>
<comment type="cofactor">
    <cofactor evidence="6">
        <name>Zn(2+)</name>
        <dbReference type="ChEBI" id="CHEBI:29105"/>
    </cofactor>
    <text evidence="6">Binds 1 zinc ion per subunit.</text>
</comment>
<reference evidence="10" key="1">
    <citation type="journal article" date="2019" name="Int. J. Syst. Evol. Microbiol.">
        <title>The Global Catalogue of Microorganisms (GCM) 10K type strain sequencing project: providing services to taxonomists for standard genome sequencing and annotation.</title>
        <authorList>
            <consortium name="The Broad Institute Genomics Platform"/>
            <consortium name="The Broad Institute Genome Sequencing Center for Infectious Disease"/>
            <person name="Wu L."/>
            <person name="Ma J."/>
        </authorList>
    </citation>
    <scope>NUCLEOTIDE SEQUENCE [LARGE SCALE GENOMIC DNA]</scope>
    <source>
        <strain evidence="10">CECT 7956</strain>
    </source>
</reference>
<comment type="similarity">
    <text evidence="6">Belongs to the peptidase M48 family.</text>
</comment>
<comment type="caution">
    <text evidence="9">The sequence shown here is derived from an EMBL/GenBank/DDBJ whole genome shotgun (WGS) entry which is preliminary data.</text>
</comment>
<keyword evidence="5 6" id="KW-0482">Metalloprotease</keyword>
<dbReference type="Pfam" id="PF01435">
    <property type="entry name" value="Peptidase_M48"/>
    <property type="match status" value="1"/>
</dbReference>
<keyword evidence="4 6" id="KW-0862">Zinc</keyword>
<evidence type="ECO:0000256" key="7">
    <source>
        <dbReference type="SAM" id="Phobius"/>
    </source>
</evidence>
<keyword evidence="7" id="KW-0472">Membrane</keyword>
<evidence type="ECO:0000313" key="10">
    <source>
        <dbReference type="Proteomes" id="UP001595616"/>
    </source>
</evidence>
<dbReference type="InterPro" id="IPR051156">
    <property type="entry name" value="Mito/Outer_Membr_Metalloprot"/>
</dbReference>
<dbReference type="EMBL" id="JBHRYQ010000001">
    <property type="protein sequence ID" value="MFC3810349.1"/>
    <property type="molecule type" value="Genomic_DNA"/>
</dbReference>
<dbReference type="PANTHER" id="PTHR22726:SF24">
    <property type="entry name" value="M48 FAMILY METALLOPEPTIDASE"/>
    <property type="match status" value="1"/>
</dbReference>
<dbReference type="PANTHER" id="PTHR22726">
    <property type="entry name" value="METALLOENDOPEPTIDASE OMA1"/>
    <property type="match status" value="1"/>
</dbReference>
<evidence type="ECO:0000256" key="3">
    <source>
        <dbReference type="ARBA" id="ARBA00022801"/>
    </source>
</evidence>
<gene>
    <name evidence="9" type="ORF">ACFOOI_06790</name>
</gene>
<dbReference type="Proteomes" id="UP001595616">
    <property type="component" value="Unassembled WGS sequence"/>
</dbReference>
<keyword evidence="2" id="KW-0479">Metal-binding</keyword>
<dbReference type="InterPro" id="IPR001915">
    <property type="entry name" value="Peptidase_M48"/>
</dbReference>
<keyword evidence="10" id="KW-1185">Reference proteome</keyword>
<feature type="transmembrane region" description="Helical" evidence="7">
    <location>
        <begin position="106"/>
        <end position="129"/>
    </location>
</feature>
<protein>
    <submittedName>
        <fullName evidence="9">M48 family metallopeptidase</fullName>
    </submittedName>
</protein>
<name>A0ABV7YUV3_9BACT</name>
<keyword evidence="3 6" id="KW-0378">Hydrolase</keyword>
<keyword evidence="7" id="KW-0812">Transmembrane</keyword>
<evidence type="ECO:0000256" key="5">
    <source>
        <dbReference type="ARBA" id="ARBA00023049"/>
    </source>
</evidence>
<accession>A0ABV7YUV3</accession>
<evidence type="ECO:0000256" key="1">
    <source>
        <dbReference type="ARBA" id="ARBA00022670"/>
    </source>
</evidence>
<evidence type="ECO:0000313" key="9">
    <source>
        <dbReference type="EMBL" id="MFC3810349.1"/>
    </source>
</evidence>
<evidence type="ECO:0000256" key="6">
    <source>
        <dbReference type="RuleBase" id="RU003983"/>
    </source>
</evidence>
<feature type="domain" description="Peptidase M48" evidence="8">
    <location>
        <begin position="166"/>
        <end position="336"/>
    </location>
</feature>
<dbReference type="RefSeq" id="WP_379836412.1">
    <property type="nucleotide sequence ID" value="NZ_JBHRYQ010000001.1"/>
</dbReference>
<dbReference type="CDD" id="cd07332">
    <property type="entry name" value="M48C_Oma1_like"/>
    <property type="match status" value="1"/>
</dbReference>
<evidence type="ECO:0000259" key="8">
    <source>
        <dbReference type="Pfam" id="PF01435"/>
    </source>
</evidence>